<dbReference type="EMBL" id="CP018221">
    <property type="protein sequence ID" value="API59802.1"/>
    <property type="molecule type" value="Genomic_DNA"/>
</dbReference>
<dbReference type="KEGG" id="sphj:BSL82_11155"/>
<gene>
    <name evidence="3" type="ORF">BSL82_11155</name>
</gene>
<evidence type="ECO:0000313" key="3">
    <source>
        <dbReference type="EMBL" id="API59802.1"/>
    </source>
</evidence>
<dbReference type="STRING" id="1921510.BSL82_11155"/>
<sequence length="247" mass="25034">MNGQLAGKVAIITGAGSGIGKAMAELFAREGAAVTVADVSGAEEKVAADIGGLAQACRVDVSDAEQIDAMFASTLARHGRVDILCNNAGIGHGFAPLHEIPASAVEAVLDVNLKAAFRVMQRAIAHMLDSGGGAIVNTASTASYRATRGNGAYTASKGGVLAMTRAAAIEYADRNIRVNALCPGVIETPLLANATDAARREVIQTIPMGRTGMPEEMASVALFLASPAASYVTGVGLLADGGRNAGR</sequence>
<dbReference type="SUPFAM" id="SSF51735">
    <property type="entry name" value="NAD(P)-binding Rossmann-fold domains"/>
    <property type="match status" value="1"/>
</dbReference>
<dbReference type="PANTHER" id="PTHR42760:SF115">
    <property type="entry name" value="3-OXOACYL-[ACYL-CARRIER-PROTEIN] REDUCTASE FABG"/>
    <property type="match status" value="1"/>
</dbReference>
<dbReference type="RefSeq" id="WP_072597592.1">
    <property type="nucleotide sequence ID" value="NZ_CP018221.1"/>
</dbReference>
<dbReference type="GO" id="GO:0016616">
    <property type="term" value="F:oxidoreductase activity, acting on the CH-OH group of donors, NAD or NADP as acceptor"/>
    <property type="evidence" value="ECO:0007669"/>
    <property type="project" value="TreeGrafter"/>
</dbReference>
<evidence type="ECO:0000313" key="4">
    <source>
        <dbReference type="Proteomes" id="UP000182063"/>
    </source>
</evidence>
<keyword evidence="4" id="KW-1185">Reference proteome</keyword>
<dbReference type="PRINTS" id="PR00081">
    <property type="entry name" value="GDHRDH"/>
</dbReference>
<dbReference type="InterPro" id="IPR002347">
    <property type="entry name" value="SDR_fam"/>
</dbReference>
<dbReference type="FunFam" id="3.40.50.720:FF:000084">
    <property type="entry name" value="Short-chain dehydrogenase reductase"/>
    <property type="match status" value="1"/>
</dbReference>
<protein>
    <recommendedName>
        <fullName evidence="5">Short-chain dehydrogenase</fullName>
    </recommendedName>
</protein>
<dbReference type="PANTHER" id="PTHR42760">
    <property type="entry name" value="SHORT-CHAIN DEHYDROGENASES/REDUCTASES FAMILY MEMBER"/>
    <property type="match status" value="1"/>
</dbReference>
<name>A0A1L3ZW00_9SPHN</name>
<keyword evidence="2" id="KW-0560">Oxidoreductase</keyword>
<accession>A0A1L3ZW00</accession>
<dbReference type="Proteomes" id="UP000182063">
    <property type="component" value="Chromosome"/>
</dbReference>
<organism evidence="3 4">
    <name type="scientific">Tardibacter chloracetimidivorans</name>
    <dbReference type="NCBI Taxonomy" id="1921510"/>
    <lineage>
        <taxon>Bacteria</taxon>
        <taxon>Pseudomonadati</taxon>
        <taxon>Pseudomonadota</taxon>
        <taxon>Alphaproteobacteria</taxon>
        <taxon>Sphingomonadales</taxon>
        <taxon>Sphingomonadaceae</taxon>
        <taxon>Tardibacter</taxon>
    </lineage>
</organism>
<evidence type="ECO:0000256" key="1">
    <source>
        <dbReference type="ARBA" id="ARBA00006484"/>
    </source>
</evidence>
<dbReference type="InterPro" id="IPR036291">
    <property type="entry name" value="NAD(P)-bd_dom_sf"/>
</dbReference>
<proteinExistence type="inferred from homology"/>
<dbReference type="OrthoDB" id="9804774at2"/>
<dbReference type="NCBIfam" id="NF005559">
    <property type="entry name" value="PRK07231.1"/>
    <property type="match status" value="1"/>
</dbReference>
<evidence type="ECO:0008006" key="5">
    <source>
        <dbReference type="Google" id="ProtNLM"/>
    </source>
</evidence>
<dbReference type="Gene3D" id="3.40.50.720">
    <property type="entry name" value="NAD(P)-binding Rossmann-like Domain"/>
    <property type="match status" value="1"/>
</dbReference>
<dbReference type="PRINTS" id="PR00080">
    <property type="entry name" value="SDRFAMILY"/>
</dbReference>
<reference evidence="4" key="1">
    <citation type="submission" date="2016-11" db="EMBL/GenBank/DDBJ databases">
        <title>Complete Genome Sequence of alachlor-degrading Sphingomonas sp. strain JJ-A5.</title>
        <authorList>
            <person name="Lee H."/>
            <person name="Ka J.-O."/>
        </authorList>
    </citation>
    <scope>NUCLEOTIDE SEQUENCE [LARGE SCALE GENOMIC DNA]</scope>
    <source>
        <strain evidence="4">JJ-A5</strain>
    </source>
</reference>
<dbReference type="InterPro" id="IPR020904">
    <property type="entry name" value="Sc_DH/Rdtase_CS"/>
</dbReference>
<evidence type="ECO:0000256" key="2">
    <source>
        <dbReference type="ARBA" id="ARBA00023002"/>
    </source>
</evidence>
<dbReference type="AlphaFoldDB" id="A0A1L3ZW00"/>
<dbReference type="Pfam" id="PF13561">
    <property type="entry name" value="adh_short_C2"/>
    <property type="match status" value="1"/>
</dbReference>
<comment type="similarity">
    <text evidence="1">Belongs to the short-chain dehydrogenases/reductases (SDR) family.</text>
</comment>
<dbReference type="PROSITE" id="PS00061">
    <property type="entry name" value="ADH_SHORT"/>
    <property type="match status" value="1"/>
</dbReference>